<dbReference type="Proteomes" id="UP000199391">
    <property type="component" value="Unassembled WGS sequence"/>
</dbReference>
<dbReference type="PANTHER" id="PTHR44591">
    <property type="entry name" value="STRESS RESPONSE REGULATOR PROTEIN 1"/>
    <property type="match status" value="1"/>
</dbReference>
<dbReference type="InterPro" id="IPR011006">
    <property type="entry name" value="CheY-like_superfamily"/>
</dbReference>
<evidence type="ECO:0000259" key="3">
    <source>
        <dbReference type="PROSITE" id="PS50110"/>
    </source>
</evidence>
<organism evidence="4 5">
    <name type="scientific">Pseudoduganella namucuonensis</name>
    <dbReference type="NCBI Taxonomy" id="1035707"/>
    <lineage>
        <taxon>Bacteria</taxon>
        <taxon>Pseudomonadati</taxon>
        <taxon>Pseudomonadota</taxon>
        <taxon>Betaproteobacteria</taxon>
        <taxon>Burkholderiales</taxon>
        <taxon>Oxalobacteraceae</taxon>
        <taxon>Telluria group</taxon>
        <taxon>Pseudoduganella</taxon>
    </lineage>
</organism>
<evidence type="ECO:0000313" key="4">
    <source>
        <dbReference type="EMBL" id="SFU56424.1"/>
    </source>
</evidence>
<sequence>MMQDSVTSIPHHYRHALLIDDDVFTLDMVALRLEDLGVARVTKAGGGEQGLRALGPDGTGADLIVCDINMPRMDGFQLMELLAARRVGCPIILMSGLAQRFIDSAQLMARFHHLNILGALKKPLDKRELAQLLARPPAPAAP</sequence>
<dbReference type="OrthoDB" id="8909676at2"/>
<dbReference type="SMART" id="SM00448">
    <property type="entry name" value="REC"/>
    <property type="match status" value="1"/>
</dbReference>
<evidence type="ECO:0000256" key="2">
    <source>
        <dbReference type="PROSITE-ProRule" id="PRU00169"/>
    </source>
</evidence>
<feature type="domain" description="Response regulatory" evidence="3">
    <location>
        <begin position="15"/>
        <end position="137"/>
    </location>
</feature>
<name>A0A1I7H703_9BURK</name>
<dbReference type="InterPro" id="IPR001789">
    <property type="entry name" value="Sig_transdc_resp-reg_receiver"/>
</dbReference>
<dbReference type="PANTHER" id="PTHR44591:SF3">
    <property type="entry name" value="RESPONSE REGULATORY DOMAIN-CONTAINING PROTEIN"/>
    <property type="match status" value="1"/>
</dbReference>
<keyword evidence="5" id="KW-1185">Reference proteome</keyword>
<feature type="modified residue" description="4-aspartylphosphate" evidence="2">
    <location>
        <position position="67"/>
    </location>
</feature>
<dbReference type="STRING" id="1035707.SAMN05216552_100519"/>
<dbReference type="RefSeq" id="WP_093554807.1">
    <property type="nucleotide sequence ID" value="NZ_FPBO01000005.1"/>
</dbReference>
<dbReference type="AlphaFoldDB" id="A0A1I7H703"/>
<keyword evidence="1 2" id="KW-0597">Phosphoprotein</keyword>
<evidence type="ECO:0000313" key="5">
    <source>
        <dbReference type="Proteomes" id="UP000199391"/>
    </source>
</evidence>
<evidence type="ECO:0000256" key="1">
    <source>
        <dbReference type="ARBA" id="ARBA00022553"/>
    </source>
</evidence>
<dbReference type="Gene3D" id="3.40.50.2300">
    <property type="match status" value="1"/>
</dbReference>
<accession>A0A1I7H703</accession>
<dbReference type="SUPFAM" id="SSF52172">
    <property type="entry name" value="CheY-like"/>
    <property type="match status" value="1"/>
</dbReference>
<dbReference type="InterPro" id="IPR050595">
    <property type="entry name" value="Bact_response_regulator"/>
</dbReference>
<reference evidence="5" key="1">
    <citation type="submission" date="2016-10" db="EMBL/GenBank/DDBJ databases">
        <authorList>
            <person name="Varghese N."/>
            <person name="Submissions S."/>
        </authorList>
    </citation>
    <scope>NUCLEOTIDE SEQUENCE [LARGE SCALE GENOMIC DNA]</scope>
    <source>
        <strain evidence="5">CGMCC 1.11014</strain>
    </source>
</reference>
<gene>
    <name evidence="4" type="ORF">SAMN05216552_100519</name>
</gene>
<protein>
    <submittedName>
        <fullName evidence="4">Two-component system, chemotaxis family, response regulator CheY</fullName>
    </submittedName>
</protein>
<proteinExistence type="predicted"/>
<dbReference type="GO" id="GO:0000160">
    <property type="term" value="P:phosphorelay signal transduction system"/>
    <property type="evidence" value="ECO:0007669"/>
    <property type="project" value="InterPro"/>
</dbReference>
<dbReference type="Pfam" id="PF00072">
    <property type="entry name" value="Response_reg"/>
    <property type="match status" value="1"/>
</dbReference>
<dbReference type="EMBL" id="FPBO01000005">
    <property type="protein sequence ID" value="SFU56424.1"/>
    <property type="molecule type" value="Genomic_DNA"/>
</dbReference>
<dbReference type="PROSITE" id="PS50110">
    <property type="entry name" value="RESPONSE_REGULATORY"/>
    <property type="match status" value="1"/>
</dbReference>